<keyword evidence="4 5" id="KW-0472">Membrane</keyword>
<feature type="transmembrane region" description="Helical" evidence="5">
    <location>
        <begin position="80"/>
        <end position="99"/>
    </location>
</feature>
<dbReference type="GO" id="GO:0022857">
    <property type="term" value="F:transmembrane transporter activity"/>
    <property type="evidence" value="ECO:0007669"/>
    <property type="project" value="InterPro"/>
</dbReference>
<dbReference type="Proteomes" id="UP000502005">
    <property type="component" value="Plasmid pNE1B"/>
</dbReference>
<dbReference type="Gene3D" id="1.20.1250.20">
    <property type="entry name" value="MFS general substrate transporter like domains"/>
    <property type="match status" value="2"/>
</dbReference>
<feature type="domain" description="Major facilitator superfamily (MFS) profile" evidence="6">
    <location>
        <begin position="209"/>
        <end position="384"/>
    </location>
</feature>
<evidence type="ECO:0000313" key="7">
    <source>
        <dbReference type="EMBL" id="QGY33319.1"/>
    </source>
</evidence>
<dbReference type="PROSITE" id="PS50850">
    <property type="entry name" value="MFS"/>
    <property type="match status" value="1"/>
</dbReference>
<dbReference type="GO" id="GO:0016020">
    <property type="term" value="C:membrane"/>
    <property type="evidence" value="ECO:0007669"/>
    <property type="project" value="UniProtKB-SubCell"/>
</dbReference>
<feature type="transmembrane region" description="Helical" evidence="5">
    <location>
        <begin position="46"/>
        <end position="68"/>
    </location>
</feature>
<evidence type="ECO:0000256" key="4">
    <source>
        <dbReference type="ARBA" id="ARBA00023136"/>
    </source>
</evidence>
<comment type="subcellular location">
    <subcellularLocation>
        <location evidence="1">Membrane</location>
        <topology evidence="1">Multi-pass membrane protein</topology>
    </subcellularLocation>
</comment>
<feature type="transmembrane region" description="Helical" evidence="5">
    <location>
        <begin position="246"/>
        <end position="262"/>
    </location>
</feature>
<accession>A0A6B9GH51</accession>
<keyword evidence="2 5" id="KW-0812">Transmembrane</keyword>
<feature type="transmembrane region" description="Helical" evidence="5">
    <location>
        <begin position="105"/>
        <end position="130"/>
    </location>
</feature>
<dbReference type="SUPFAM" id="SSF103473">
    <property type="entry name" value="MFS general substrate transporter"/>
    <property type="match status" value="1"/>
</dbReference>
<dbReference type="RefSeq" id="WP_208719637.1">
    <property type="nucleotide sequence ID" value="NZ_CP024770.1"/>
</dbReference>
<feature type="transmembrane region" description="Helical" evidence="5">
    <location>
        <begin position="360"/>
        <end position="379"/>
    </location>
</feature>
<evidence type="ECO:0000256" key="3">
    <source>
        <dbReference type="ARBA" id="ARBA00022989"/>
    </source>
</evidence>
<gene>
    <name evidence="7" type="ORF">CUN67_30465</name>
</gene>
<evidence type="ECO:0000256" key="2">
    <source>
        <dbReference type="ARBA" id="ARBA00022692"/>
    </source>
</evidence>
<protein>
    <submittedName>
        <fullName evidence="7">MFS transporter</fullName>
    </submittedName>
</protein>
<feature type="transmembrane region" description="Helical" evidence="5">
    <location>
        <begin position="333"/>
        <end position="354"/>
    </location>
</feature>
<organism evidence="7 8">
    <name type="scientific">Pantoea cypripedii</name>
    <name type="common">Pectobacterium cypripedii</name>
    <name type="synonym">Erwinia cypripedii</name>
    <dbReference type="NCBI Taxonomy" id="55209"/>
    <lineage>
        <taxon>Bacteria</taxon>
        <taxon>Pseudomonadati</taxon>
        <taxon>Pseudomonadota</taxon>
        <taxon>Gammaproteobacteria</taxon>
        <taxon>Enterobacterales</taxon>
        <taxon>Erwiniaceae</taxon>
        <taxon>Pantoea</taxon>
    </lineage>
</organism>
<feature type="transmembrane region" description="Helical" evidence="5">
    <location>
        <begin position="274"/>
        <end position="296"/>
    </location>
</feature>
<feature type="transmembrane region" description="Helical" evidence="5">
    <location>
        <begin position="142"/>
        <end position="162"/>
    </location>
</feature>
<evidence type="ECO:0000256" key="1">
    <source>
        <dbReference type="ARBA" id="ARBA00004141"/>
    </source>
</evidence>
<dbReference type="Pfam" id="PF07690">
    <property type="entry name" value="MFS_1"/>
    <property type="match status" value="1"/>
</dbReference>
<geneLocation type="plasmid" evidence="8">
    <name>pne1b</name>
</geneLocation>
<dbReference type="InterPro" id="IPR020846">
    <property type="entry name" value="MFS_dom"/>
</dbReference>
<dbReference type="AlphaFoldDB" id="A0A6B9GH51"/>
<dbReference type="CDD" id="cd17393">
    <property type="entry name" value="MFS_MosC_like"/>
    <property type="match status" value="1"/>
</dbReference>
<keyword evidence="3 5" id="KW-1133">Transmembrane helix</keyword>
<evidence type="ECO:0000259" key="6">
    <source>
        <dbReference type="PROSITE" id="PS50850"/>
    </source>
</evidence>
<feature type="transmembrane region" description="Helical" evidence="5">
    <location>
        <begin position="302"/>
        <end position="321"/>
    </location>
</feature>
<feature type="transmembrane region" description="Helical" evidence="5">
    <location>
        <begin position="168"/>
        <end position="186"/>
    </location>
</feature>
<dbReference type="EMBL" id="CP024770">
    <property type="protein sequence ID" value="QGY33319.1"/>
    <property type="molecule type" value="Genomic_DNA"/>
</dbReference>
<feature type="transmembrane region" description="Helical" evidence="5">
    <location>
        <begin position="207"/>
        <end position="226"/>
    </location>
</feature>
<proteinExistence type="predicted"/>
<name>A0A6B9GH51_PANCY</name>
<sequence length="384" mass="39738">MAEVAVDLAVNTAQRRVSTRAAFFIAGFGMGAWAPLVPYAQQRLNLDAGTLGMLLLCLGSGSLLTMLFSGKLAGRFGCRAMITVGTIMICLSLPLLATVNSMPLMVLSLLVFGAGVGLTDVTVNIQGALVEQDSDVPLMSGFHGLFSIGGIVGSACGSLVLSSGLSPLTTSLCAIVVVAIIILFTGKHLLSFAAHEDQHTSPFRPNATLLLMAAMCMVCFLAEGSMLDWSGVWLTSERGLGIEHAGWGYAAFGCAMAVMRLSGDRIVRLLGRKALLICSGLFAMCGFAVAVCIPGWEASLVGFVLVGIGAANVAPVLTTLAGLEKTMPPNMSVAFVSTVGYLGILAGPAILGFIAHISSLSVAFLCISASLLLVLLGGMKLRFV</sequence>
<feature type="transmembrane region" description="Helical" evidence="5">
    <location>
        <begin position="21"/>
        <end position="40"/>
    </location>
</feature>
<reference evidence="7 8" key="1">
    <citation type="submission" date="2017-11" db="EMBL/GenBank/DDBJ databases">
        <title>Genome sequence of Pantoea cypripedii NE1.</title>
        <authorList>
            <person name="Nascimento F.X."/>
        </authorList>
    </citation>
    <scope>NUCLEOTIDE SEQUENCE [LARGE SCALE GENOMIC DNA]</scope>
    <source>
        <strain evidence="7 8">NE1</strain>
        <plasmid evidence="8">pne1b</plasmid>
    </source>
</reference>
<dbReference type="InterPro" id="IPR036259">
    <property type="entry name" value="MFS_trans_sf"/>
</dbReference>
<dbReference type="PANTHER" id="PTHR23514:SF13">
    <property type="entry name" value="INNER MEMBRANE PROTEIN YBJJ"/>
    <property type="match status" value="1"/>
</dbReference>
<evidence type="ECO:0000313" key="8">
    <source>
        <dbReference type="Proteomes" id="UP000502005"/>
    </source>
</evidence>
<dbReference type="InterPro" id="IPR051788">
    <property type="entry name" value="MFS_Transporter"/>
</dbReference>
<dbReference type="InterPro" id="IPR011701">
    <property type="entry name" value="MFS"/>
</dbReference>
<dbReference type="PANTHER" id="PTHR23514">
    <property type="entry name" value="BYPASS OF STOP CODON PROTEIN 6"/>
    <property type="match status" value="1"/>
</dbReference>
<keyword evidence="7" id="KW-0614">Plasmid</keyword>
<evidence type="ECO:0000256" key="5">
    <source>
        <dbReference type="SAM" id="Phobius"/>
    </source>
</evidence>